<evidence type="ECO:0000313" key="2">
    <source>
        <dbReference type="EMBL" id="KAF0307750.1"/>
    </source>
</evidence>
<dbReference type="OrthoDB" id="301415at2759"/>
<gene>
    <name evidence="2" type="ORF">FJT64_020927</name>
</gene>
<name>A0A6A4WVQ9_AMPAM</name>
<reference evidence="2 3" key="1">
    <citation type="submission" date="2019-07" db="EMBL/GenBank/DDBJ databases">
        <title>Draft genome assembly of a fouling barnacle, Amphibalanus amphitrite (Darwin, 1854): The first reference genome for Thecostraca.</title>
        <authorList>
            <person name="Kim W."/>
        </authorList>
    </citation>
    <scope>NUCLEOTIDE SEQUENCE [LARGE SCALE GENOMIC DNA]</scope>
    <source>
        <strain evidence="2">SNU_AA5</strain>
        <tissue evidence="2">Soma without cirri and trophi</tissue>
    </source>
</reference>
<dbReference type="AlphaFoldDB" id="A0A6A4WVQ9"/>
<dbReference type="EMBL" id="VIIS01000544">
    <property type="protein sequence ID" value="KAF0307750.1"/>
    <property type="molecule type" value="Genomic_DNA"/>
</dbReference>
<feature type="compositionally biased region" description="Polar residues" evidence="1">
    <location>
        <begin position="141"/>
        <end position="153"/>
    </location>
</feature>
<sequence>MAYPPTVRRLTDPLWPQMMELLIQRRLRRPSENLELSLEDLTRRIGEWPAGGGVERRAASAPPPPPPLGALAEDTDHESELSEGPTFRATPPPGPEGVQPPGKPEQTAGQHQQAPVGGQEQQAAGTVSGDDSEPCPAVESGRSSQCSHQETRC</sequence>
<dbReference type="Proteomes" id="UP000440578">
    <property type="component" value="Unassembled WGS sequence"/>
</dbReference>
<feature type="compositionally biased region" description="Polar residues" evidence="1">
    <location>
        <begin position="107"/>
        <end position="125"/>
    </location>
</feature>
<evidence type="ECO:0000313" key="3">
    <source>
        <dbReference type="Proteomes" id="UP000440578"/>
    </source>
</evidence>
<proteinExistence type="predicted"/>
<protein>
    <submittedName>
        <fullName evidence="2">Uncharacterized protein</fullName>
    </submittedName>
</protein>
<feature type="compositionally biased region" description="Low complexity" evidence="1">
    <location>
        <begin position="96"/>
        <end position="106"/>
    </location>
</feature>
<keyword evidence="3" id="KW-1185">Reference proteome</keyword>
<organism evidence="2 3">
    <name type="scientific">Amphibalanus amphitrite</name>
    <name type="common">Striped barnacle</name>
    <name type="synonym">Balanus amphitrite</name>
    <dbReference type="NCBI Taxonomy" id="1232801"/>
    <lineage>
        <taxon>Eukaryota</taxon>
        <taxon>Metazoa</taxon>
        <taxon>Ecdysozoa</taxon>
        <taxon>Arthropoda</taxon>
        <taxon>Crustacea</taxon>
        <taxon>Multicrustacea</taxon>
        <taxon>Cirripedia</taxon>
        <taxon>Thoracica</taxon>
        <taxon>Thoracicalcarea</taxon>
        <taxon>Balanomorpha</taxon>
        <taxon>Balanoidea</taxon>
        <taxon>Balanidae</taxon>
        <taxon>Amphibalaninae</taxon>
        <taxon>Amphibalanus</taxon>
    </lineage>
</organism>
<feature type="region of interest" description="Disordered" evidence="1">
    <location>
        <begin position="48"/>
        <end position="153"/>
    </location>
</feature>
<accession>A0A6A4WVQ9</accession>
<comment type="caution">
    <text evidence="2">The sequence shown here is derived from an EMBL/GenBank/DDBJ whole genome shotgun (WGS) entry which is preliminary data.</text>
</comment>
<evidence type="ECO:0000256" key="1">
    <source>
        <dbReference type="SAM" id="MobiDB-lite"/>
    </source>
</evidence>